<keyword evidence="4" id="KW-0645">Protease</keyword>
<dbReference type="GO" id="GO:0004222">
    <property type="term" value="F:metalloendopeptidase activity"/>
    <property type="evidence" value="ECO:0007669"/>
    <property type="project" value="InterPro"/>
</dbReference>
<dbReference type="EMBL" id="LBOZ01000002">
    <property type="protein sequence ID" value="KKP47974.1"/>
    <property type="molecule type" value="Genomic_DNA"/>
</dbReference>
<keyword evidence="9" id="KW-0482">Metalloprotease</keyword>
<dbReference type="InterPro" id="IPR036034">
    <property type="entry name" value="PDZ_sf"/>
</dbReference>
<dbReference type="InterPro" id="IPR004387">
    <property type="entry name" value="Pept_M50_Zn"/>
</dbReference>
<feature type="domain" description="Peptidase M50" evidence="12">
    <location>
        <begin position="8"/>
        <end position="343"/>
    </location>
</feature>
<comment type="similarity">
    <text evidence="3">Belongs to the peptidase M50B family.</text>
</comment>
<evidence type="ECO:0000259" key="12">
    <source>
        <dbReference type="Pfam" id="PF02163"/>
    </source>
</evidence>
<evidence type="ECO:0000256" key="3">
    <source>
        <dbReference type="ARBA" id="ARBA00007931"/>
    </source>
</evidence>
<protein>
    <recommendedName>
        <fullName evidence="12">Peptidase M50 domain-containing protein</fullName>
    </recommendedName>
</protein>
<dbReference type="GO" id="GO:0016020">
    <property type="term" value="C:membrane"/>
    <property type="evidence" value="ECO:0007669"/>
    <property type="project" value="UniProtKB-SubCell"/>
</dbReference>
<dbReference type="InterPro" id="IPR008915">
    <property type="entry name" value="Peptidase_M50"/>
</dbReference>
<evidence type="ECO:0000256" key="10">
    <source>
        <dbReference type="ARBA" id="ARBA00023136"/>
    </source>
</evidence>
<evidence type="ECO:0000256" key="1">
    <source>
        <dbReference type="ARBA" id="ARBA00001947"/>
    </source>
</evidence>
<comment type="caution">
    <text evidence="13">The sequence shown here is derived from an EMBL/GenBank/DDBJ whole genome shotgun (WGS) entry which is preliminary data.</text>
</comment>
<dbReference type="SUPFAM" id="SSF50156">
    <property type="entry name" value="PDZ domain-like"/>
    <property type="match status" value="1"/>
</dbReference>
<reference evidence="13 14" key="1">
    <citation type="journal article" date="2015" name="Nature">
        <title>rRNA introns, odd ribosomes, and small enigmatic genomes across a large radiation of phyla.</title>
        <authorList>
            <person name="Brown C.T."/>
            <person name="Hug L.A."/>
            <person name="Thomas B.C."/>
            <person name="Sharon I."/>
            <person name="Castelle C.J."/>
            <person name="Singh A."/>
            <person name="Wilkins M.J."/>
            <person name="Williams K.H."/>
            <person name="Banfield J.F."/>
        </authorList>
    </citation>
    <scope>NUCLEOTIDE SEQUENCE [LARGE SCALE GENOMIC DNA]</scope>
</reference>
<keyword evidence="5 11" id="KW-0812">Transmembrane</keyword>
<dbReference type="Gene3D" id="2.30.42.10">
    <property type="match status" value="1"/>
</dbReference>
<dbReference type="Pfam" id="PF02163">
    <property type="entry name" value="Peptidase_M50"/>
    <property type="match status" value="1"/>
</dbReference>
<accession>A0A0F9ZUP1</accession>
<evidence type="ECO:0000313" key="14">
    <source>
        <dbReference type="Proteomes" id="UP000033995"/>
    </source>
</evidence>
<proteinExistence type="inferred from homology"/>
<name>A0A0F9ZUP1_9BACT</name>
<evidence type="ECO:0000256" key="2">
    <source>
        <dbReference type="ARBA" id="ARBA00004141"/>
    </source>
</evidence>
<dbReference type="Proteomes" id="UP000033995">
    <property type="component" value="Unassembled WGS sequence"/>
</dbReference>
<evidence type="ECO:0000313" key="13">
    <source>
        <dbReference type="EMBL" id="KKP47974.1"/>
    </source>
</evidence>
<evidence type="ECO:0000256" key="5">
    <source>
        <dbReference type="ARBA" id="ARBA00022692"/>
    </source>
</evidence>
<evidence type="ECO:0000256" key="9">
    <source>
        <dbReference type="ARBA" id="ARBA00023049"/>
    </source>
</evidence>
<dbReference type="PANTHER" id="PTHR42837:SF2">
    <property type="entry name" value="MEMBRANE METALLOPROTEASE ARASP2, CHLOROPLASTIC-RELATED"/>
    <property type="match status" value="1"/>
</dbReference>
<comment type="cofactor">
    <cofactor evidence="1">
        <name>Zn(2+)</name>
        <dbReference type="ChEBI" id="CHEBI:29105"/>
    </cofactor>
</comment>
<feature type="transmembrane region" description="Helical" evidence="11">
    <location>
        <begin position="331"/>
        <end position="350"/>
    </location>
</feature>
<keyword evidence="6" id="KW-0378">Hydrolase</keyword>
<organism evidence="13 14">
    <name type="scientific">Candidatus Woesebacteria bacterium GW2011_GWA2_33_28</name>
    <dbReference type="NCBI Taxonomy" id="1618561"/>
    <lineage>
        <taxon>Bacteria</taxon>
        <taxon>Candidatus Woeseibacteriota</taxon>
    </lineage>
</organism>
<dbReference type="PANTHER" id="PTHR42837">
    <property type="entry name" value="REGULATOR OF SIGMA-E PROTEASE RSEP"/>
    <property type="match status" value="1"/>
</dbReference>
<dbReference type="AlphaFoldDB" id="A0A0F9ZUP1"/>
<evidence type="ECO:0000256" key="7">
    <source>
        <dbReference type="ARBA" id="ARBA00022833"/>
    </source>
</evidence>
<dbReference type="GO" id="GO:0006508">
    <property type="term" value="P:proteolysis"/>
    <property type="evidence" value="ECO:0007669"/>
    <property type="project" value="UniProtKB-KW"/>
</dbReference>
<evidence type="ECO:0000256" key="8">
    <source>
        <dbReference type="ARBA" id="ARBA00022989"/>
    </source>
</evidence>
<keyword evidence="10 11" id="KW-0472">Membrane</keyword>
<keyword evidence="8 11" id="KW-1133">Transmembrane helix</keyword>
<keyword evidence="7" id="KW-0862">Zinc</keyword>
<dbReference type="CDD" id="cd06163">
    <property type="entry name" value="S2P-M50_PDZ_RseP-like"/>
    <property type="match status" value="1"/>
</dbReference>
<feature type="transmembrane region" description="Helical" evidence="11">
    <location>
        <begin position="6"/>
        <end position="26"/>
    </location>
</feature>
<evidence type="ECO:0000256" key="6">
    <source>
        <dbReference type="ARBA" id="ARBA00022801"/>
    </source>
</evidence>
<evidence type="ECO:0000256" key="4">
    <source>
        <dbReference type="ARBA" id="ARBA00022670"/>
    </source>
</evidence>
<feature type="transmembrane region" description="Helical" evidence="11">
    <location>
        <begin position="94"/>
        <end position="118"/>
    </location>
</feature>
<evidence type="ECO:0000256" key="11">
    <source>
        <dbReference type="SAM" id="Phobius"/>
    </source>
</evidence>
<gene>
    <name evidence="13" type="ORF">UR38_C0002G0077</name>
</gene>
<comment type="subcellular location">
    <subcellularLocation>
        <location evidence="2">Membrane</location>
        <topology evidence="2">Multi-pass membrane protein</topology>
    </subcellularLocation>
</comment>
<sequence length="371" mass="40747">MIWSILIFFLVLSILVIVHEFGHYIVAKKNGILVEEFGFGLPPRIFGKKIGETLWSINLLPFGGFVKLHGELTDPPEADKSLNKRAFLYKSKKIKIAVIVAGVVMNIILAIVAFAIVYSHYGIPKEQGFVEVVGVLPDSPASISKIVVGERIYAINGKEVSKKAEVTDISSKGGKHILLVGTKDSDSKDLRKVTINTEFSEEDKRWYMGFLLSSESVYFPPVWQRPFYGVYYGVKNSFLITKGIVTSLAGIFVKETRTELVQGTTGPVGLLALVDNIRKQGIYPLIDFMGLISINLAVINILPFPALDGGRLLFVLIEKVIGKKVIPKVEAAIHSVGMIILLGLILAITIKDIRGLISAGSISGFLENMMK</sequence>